<reference evidence="9" key="1">
    <citation type="journal article" date="2023" name="Commun. Biol.">
        <title>Genome analysis of Parmales, the sister group of diatoms, reveals the evolutionary specialization of diatoms from phago-mixotrophs to photoautotrophs.</title>
        <authorList>
            <person name="Ban H."/>
            <person name="Sato S."/>
            <person name="Yoshikawa S."/>
            <person name="Yamada K."/>
            <person name="Nakamura Y."/>
            <person name="Ichinomiya M."/>
            <person name="Sato N."/>
            <person name="Blanc-Mathieu R."/>
            <person name="Endo H."/>
            <person name="Kuwata A."/>
            <person name="Ogata H."/>
        </authorList>
    </citation>
    <scope>NUCLEOTIDE SEQUENCE [LARGE SCALE GENOMIC DNA]</scope>
    <source>
        <strain evidence="9">NIES 3700</strain>
    </source>
</reference>
<dbReference type="Proteomes" id="UP001165122">
    <property type="component" value="Unassembled WGS sequence"/>
</dbReference>
<evidence type="ECO:0000256" key="4">
    <source>
        <dbReference type="ARBA" id="ARBA00022692"/>
    </source>
</evidence>
<dbReference type="Pfam" id="PF12036">
    <property type="entry name" value="DUF3522"/>
    <property type="match status" value="1"/>
</dbReference>
<keyword evidence="6 7" id="KW-0472">Membrane</keyword>
<dbReference type="GO" id="GO:0005886">
    <property type="term" value="C:plasma membrane"/>
    <property type="evidence" value="ECO:0007669"/>
    <property type="project" value="UniProtKB-SubCell"/>
</dbReference>
<dbReference type="InterPro" id="IPR021910">
    <property type="entry name" value="NGX6/PGAP6/MYMK"/>
</dbReference>
<dbReference type="OrthoDB" id="193471at2759"/>
<comment type="subcellular location">
    <subcellularLocation>
        <location evidence="1">Cell membrane</location>
        <topology evidence="1">Multi-pass membrane protein</topology>
    </subcellularLocation>
</comment>
<evidence type="ECO:0000256" key="7">
    <source>
        <dbReference type="SAM" id="Phobius"/>
    </source>
</evidence>
<accession>A0A9W7KWA4</accession>
<feature type="transmembrane region" description="Helical" evidence="7">
    <location>
        <begin position="6"/>
        <end position="26"/>
    </location>
</feature>
<organism evidence="8 9">
    <name type="scientific">Triparma laevis f. longispina</name>
    <dbReference type="NCBI Taxonomy" id="1714387"/>
    <lineage>
        <taxon>Eukaryota</taxon>
        <taxon>Sar</taxon>
        <taxon>Stramenopiles</taxon>
        <taxon>Ochrophyta</taxon>
        <taxon>Bolidophyceae</taxon>
        <taxon>Parmales</taxon>
        <taxon>Triparmaceae</taxon>
        <taxon>Triparma</taxon>
    </lineage>
</organism>
<dbReference type="PANTHER" id="PTHR36561:SF1">
    <property type="entry name" value="TRANSMEMBRANE PROTEIN 147"/>
    <property type="match status" value="1"/>
</dbReference>
<keyword evidence="5 7" id="KW-1133">Transmembrane helix</keyword>
<keyword evidence="9" id="KW-1185">Reference proteome</keyword>
<comment type="similarity">
    <text evidence="2">Belongs to the TMEM8 family.</text>
</comment>
<dbReference type="PANTHER" id="PTHR36561">
    <property type="entry name" value="HAEMOLYSIN-III RELATED-RELATED"/>
    <property type="match status" value="1"/>
</dbReference>
<name>A0A9W7KWA4_9STRA</name>
<evidence type="ECO:0000313" key="9">
    <source>
        <dbReference type="Proteomes" id="UP001165122"/>
    </source>
</evidence>
<keyword evidence="3" id="KW-1003">Cell membrane</keyword>
<dbReference type="AlphaFoldDB" id="A0A9W7KWA4"/>
<dbReference type="EMBL" id="BRXW01000200">
    <property type="protein sequence ID" value="GMI13849.1"/>
    <property type="molecule type" value="Genomic_DNA"/>
</dbReference>
<gene>
    <name evidence="8" type="ORF">TrLO_g946</name>
</gene>
<proteinExistence type="inferred from homology"/>
<evidence type="ECO:0000256" key="1">
    <source>
        <dbReference type="ARBA" id="ARBA00004651"/>
    </source>
</evidence>
<protein>
    <submittedName>
        <fullName evidence="8">Uncharacterized protein</fullName>
    </submittedName>
</protein>
<evidence type="ECO:0000256" key="5">
    <source>
        <dbReference type="ARBA" id="ARBA00022989"/>
    </source>
</evidence>
<evidence type="ECO:0000313" key="8">
    <source>
        <dbReference type="EMBL" id="GMI13849.1"/>
    </source>
</evidence>
<keyword evidence="4 7" id="KW-0812">Transmembrane</keyword>
<sequence>MATSVVAFLLTVSTTASFIPSFKLILSRRRHFECFVGAGQLLSTLLFEASAAFNVKLFGITSNAYHEVSDILTETYACLLMIHLLGLRNEDTQHLLRYTAFFLCWFAKLGDGWESVAFEVLIIISFATPAIALLTYSIFGLKKKKLRYQDMNDGDDLHYTGSSSGKFDSGIHWLDEFVNRFFMRSLPYNSSSLLSAVLSVSAGLVLLVLENLRETKLRLFHSLAQIAFGLSSYHLWQLLPCFDKDDMIGNFR</sequence>
<evidence type="ECO:0000256" key="6">
    <source>
        <dbReference type="ARBA" id="ARBA00023136"/>
    </source>
</evidence>
<evidence type="ECO:0000256" key="2">
    <source>
        <dbReference type="ARBA" id="ARBA00005542"/>
    </source>
</evidence>
<feature type="transmembrane region" description="Helical" evidence="7">
    <location>
        <begin position="191"/>
        <end position="209"/>
    </location>
</feature>
<evidence type="ECO:0000256" key="3">
    <source>
        <dbReference type="ARBA" id="ARBA00022475"/>
    </source>
</evidence>
<feature type="transmembrane region" description="Helical" evidence="7">
    <location>
        <begin position="116"/>
        <end position="139"/>
    </location>
</feature>
<comment type="caution">
    <text evidence="8">The sequence shown here is derived from an EMBL/GenBank/DDBJ whole genome shotgun (WGS) entry which is preliminary data.</text>
</comment>